<dbReference type="InterPro" id="IPR002912">
    <property type="entry name" value="ACT_dom"/>
</dbReference>
<feature type="transmembrane region" description="Helical" evidence="10">
    <location>
        <begin position="270"/>
        <end position="299"/>
    </location>
</feature>
<keyword evidence="5 10" id="KW-1133">Transmembrane helix</keyword>
<proteinExistence type="predicted"/>
<dbReference type="GO" id="GO:1902600">
    <property type="term" value="P:proton transmembrane transport"/>
    <property type="evidence" value="ECO:0007669"/>
    <property type="project" value="InterPro"/>
</dbReference>
<feature type="transmembrane region" description="Helical" evidence="10">
    <location>
        <begin position="228"/>
        <end position="250"/>
    </location>
</feature>
<dbReference type="PROSITE" id="PS51671">
    <property type="entry name" value="ACT"/>
    <property type="match status" value="1"/>
</dbReference>
<feature type="transmembrane region" description="Helical" evidence="10">
    <location>
        <begin position="319"/>
        <end position="337"/>
    </location>
</feature>
<feature type="transmembrane region" description="Helical" evidence="10">
    <location>
        <begin position="349"/>
        <end position="367"/>
    </location>
</feature>
<dbReference type="InterPro" id="IPR045865">
    <property type="entry name" value="ACT-like_dom_sf"/>
</dbReference>
<feature type="transmembrane region" description="Helical" evidence="10">
    <location>
        <begin position="81"/>
        <end position="100"/>
    </location>
</feature>
<keyword evidence="3" id="KW-0050">Antiport</keyword>
<evidence type="ECO:0000256" key="8">
    <source>
        <dbReference type="ARBA" id="ARBA00023136"/>
    </source>
</evidence>
<dbReference type="InterPro" id="IPR038770">
    <property type="entry name" value="Na+/solute_symporter_sf"/>
</dbReference>
<accession>A0A6J7I3N5</accession>
<dbReference type="SUPFAM" id="SSF55021">
    <property type="entry name" value="ACT-like"/>
    <property type="match status" value="1"/>
</dbReference>
<feature type="domain" description="ACT" evidence="11">
    <location>
        <begin position="855"/>
        <end position="931"/>
    </location>
</feature>
<organism evidence="14">
    <name type="scientific">freshwater metagenome</name>
    <dbReference type="NCBI Taxonomy" id="449393"/>
    <lineage>
        <taxon>unclassified sequences</taxon>
        <taxon>metagenomes</taxon>
        <taxon>ecological metagenomes</taxon>
    </lineage>
</organism>
<evidence type="ECO:0000313" key="14">
    <source>
        <dbReference type="EMBL" id="CAB4925383.1"/>
    </source>
</evidence>
<dbReference type="EMBL" id="CAFABA010000127">
    <property type="protein sequence ID" value="CAB4835463.1"/>
    <property type="molecule type" value="Genomic_DNA"/>
</dbReference>
<evidence type="ECO:0000313" key="13">
    <source>
        <dbReference type="EMBL" id="CAB4835463.1"/>
    </source>
</evidence>
<evidence type="ECO:0000256" key="1">
    <source>
        <dbReference type="ARBA" id="ARBA00004141"/>
    </source>
</evidence>
<feature type="transmembrane region" description="Helical" evidence="10">
    <location>
        <begin position="136"/>
        <end position="159"/>
    </location>
</feature>
<feature type="transmembrane region" description="Helical" evidence="10">
    <location>
        <begin position="106"/>
        <end position="124"/>
    </location>
</feature>
<evidence type="ECO:0000256" key="9">
    <source>
        <dbReference type="ARBA" id="ARBA00023201"/>
    </source>
</evidence>
<keyword evidence="7" id="KW-0406">Ion transport</keyword>
<evidence type="ECO:0000313" key="12">
    <source>
        <dbReference type="EMBL" id="CAB4763210.1"/>
    </source>
</evidence>
<dbReference type="InterPro" id="IPR006153">
    <property type="entry name" value="Cation/H_exchanger_TM"/>
</dbReference>
<keyword evidence="8 10" id="KW-0472">Membrane</keyword>
<evidence type="ECO:0000313" key="15">
    <source>
        <dbReference type="EMBL" id="CAB4999810.1"/>
    </source>
</evidence>
<dbReference type="GO" id="GO:0015297">
    <property type="term" value="F:antiporter activity"/>
    <property type="evidence" value="ECO:0007669"/>
    <property type="project" value="UniProtKB-KW"/>
</dbReference>
<evidence type="ECO:0000259" key="11">
    <source>
        <dbReference type="PROSITE" id="PS51671"/>
    </source>
</evidence>
<evidence type="ECO:0000256" key="5">
    <source>
        <dbReference type="ARBA" id="ARBA00022989"/>
    </source>
</evidence>
<keyword evidence="2" id="KW-0813">Transport</keyword>
<sequence length="931" mass="100622">MVVPVAGLACVTLADLAEHCRRDIPETRWFTQRSPFDRSTATTTPYVRGGMDTTEILLDILVVLLAAKVVGELAERLGLPAVCGEIFAGMVIGPSVLGWVEGDGTLIVLGEIGVLLLLFSVGLETELADLLAVGRASLSVAVIGVAVPFGTGYLAAVALGIDSDAAIFVGAALTATSVGITARVFGDMRALTTIEARTVLGAAVADDVIGLIVLTVVVGIIADNNASAGGIALVIVKAIGFLLVASYLGIKFAPHLFKLVSRFSRSSGTLVAVTFAFMLGVAEFAHLAELAPIIGAFVAGLAMRATHVSERIHREFTPVGHLFIPVFFLQIGIEADVSQFGSIAVLRDAALLLVVAVAAKLVSAVVLRKGQGDRWLVGIGMIPRGEVGLIFATIGLERGIFGDDLYAAVLLVVIASTIITPPILKMRLTKVRERAGAAMVGEARAVDEWFAVKDGRFDLVDDPPITSALEVTFEAALLGRRARPGDRLLSWFGTLPDEPLTWDREARLKFFELLEVGEARSWRLLAVTGVLERAIPELADGLSHRQRDLSDLDPLGVYSLPRLSRLRELGERDLLVHPERVALAAFLLDMVPAEHRLQLVEQVLRRMGVSEATQASVAELLRDHDLLLNAATRFDLLGEENIAQFAAHAQTEEQARGLYVLALLSGDLESWELARLHDLHGLMRHVLRSDLGNEDASSVVEARRAEAMRRVDEPFVRDRINVAPRAYVLAASVDELVRHASMCEPPVDRRSVRVVVTALGERQWRIEFAARDRIGLIARESKALAEMGYDVCEALAVTWGDQQAVASFRTVTDLVPSAEVLQRSVIELLDQPVVLRPVADASVEFDDHTSPWHTVCRIESPDRRGLLQAVTAAFAMAGVSVHSARVVTQGDRATDVFELNQGEATKLSMAARAMIERALAYGVMEGKRRRF</sequence>
<dbReference type="PANTHER" id="PTHR43562:SF3">
    <property type="entry name" value="SODIUM ION_PROTON EXCHANGER (EUROFUNG)"/>
    <property type="match status" value="1"/>
</dbReference>
<feature type="transmembrane region" description="Helical" evidence="10">
    <location>
        <begin position="165"/>
        <end position="186"/>
    </location>
</feature>
<dbReference type="Gene3D" id="1.20.1530.20">
    <property type="match status" value="1"/>
</dbReference>
<evidence type="ECO:0000256" key="6">
    <source>
        <dbReference type="ARBA" id="ARBA00023053"/>
    </source>
</evidence>
<dbReference type="GO" id="GO:0006814">
    <property type="term" value="P:sodium ion transport"/>
    <property type="evidence" value="ECO:0007669"/>
    <property type="project" value="UniProtKB-KW"/>
</dbReference>
<keyword evidence="4 10" id="KW-0812">Transmembrane</keyword>
<reference evidence="14" key="1">
    <citation type="submission" date="2020-05" db="EMBL/GenBank/DDBJ databases">
        <authorList>
            <person name="Chiriac C."/>
            <person name="Salcher M."/>
            <person name="Ghai R."/>
            <person name="Kavagutti S V."/>
        </authorList>
    </citation>
    <scope>NUCLEOTIDE SEQUENCE</scope>
</reference>
<dbReference type="EMBL" id="CAEZYR010000119">
    <property type="protein sequence ID" value="CAB4763210.1"/>
    <property type="molecule type" value="Genomic_DNA"/>
</dbReference>
<evidence type="ECO:0000256" key="10">
    <source>
        <dbReference type="SAM" id="Phobius"/>
    </source>
</evidence>
<evidence type="ECO:0000256" key="4">
    <source>
        <dbReference type="ARBA" id="ARBA00022692"/>
    </source>
</evidence>
<protein>
    <submittedName>
        <fullName evidence="14">Unannotated protein</fullName>
    </submittedName>
</protein>
<keyword evidence="6" id="KW-0915">Sodium</keyword>
<evidence type="ECO:0000256" key="3">
    <source>
        <dbReference type="ARBA" id="ARBA00022449"/>
    </source>
</evidence>
<evidence type="ECO:0000256" key="7">
    <source>
        <dbReference type="ARBA" id="ARBA00023065"/>
    </source>
</evidence>
<dbReference type="Pfam" id="PF01842">
    <property type="entry name" value="ACT"/>
    <property type="match status" value="1"/>
</dbReference>
<gene>
    <name evidence="12" type="ORF">UFOPK2754_02552</name>
    <name evidence="13" type="ORF">UFOPK3139_02469</name>
    <name evidence="14" type="ORF">UFOPK3543_02330</name>
    <name evidence="15" type="ORF">UFOPK3967_01555</name>
</gene>
<dbReference type="AlphaFoldDB" id="A0A6J7I3N5"/>
<dbReference type="GO" id="GO:0016020">
    <property type="term" value="C:membrane"/>
    <property type="evidence" value="ECO:0007669"/>
    <property type="project" value="UniProtKB-SubCell"/>
</dbReference>
<comment type="subcellular location">
    <subcellularLocation>
        <location evidence="1">Membrane</location>
        <topology evidence="1">Multi-pass membrane protein</topology>
    </subcellularLocation>
</comment>
<dbReference type="Pfam" id="PF00999">
    <property type="entry name" value="Na_H_Exchanger"/>
    <property type="match status" value="1"/>
</dbReference>
<feature type="transmembrane region" description="Helical" evidence="10">
    <location>
        <begin position="198"/>
        <end position="222"/>
    </location>
</feature>
<keyword evidence="9" id="KW-0739">Sodium transport</keyword>
<evidence type="ECO:0000256" key="2">
    <source>
        <dbReference type="ARBA" id="ARBA00022448"/>
    </source>
</evidence>
<dbReference type="EMBL" id="CAFBOS010000090">
    <property type="protein sequence ID" value="CAB4999810.1"/>
    <property type="molecule type" value="Genomic_DNA"/>
</dbReference>
<dbReference type="EMBL" id="CAFBMH010000110">
    <property type="protein sequence ID" value="CAB4925383.1"/>
    <property type="molecule type" value="Genomic_DNA"/>
</dbReference>
<name>A0A6J7I3N5_9ZZZZ</name>
<feature type="transmembrane region" description="Helical" evidence="10">
    <location>
        <begin position="405"/>
        <end position="424"/>
    </location>
</feature>
<dbReference type="PANTHER" id="PTHR43562">
    <property type="entry name" value="NAPA-TYPE SODIUM/HYDROGEN ANTIPORTER"/>
    <property type="match status" value="1"/>
</dbReference>